<evidence type="ECO:0000313" key="1">
    <source>
        <dbReference type="EMBL" id="PNG93496.1"/>
    </source>
</evidence>
<organism evidence="1 2">
    <name type="scientific">Streptomyces malaysiensis</name>
    <dbReference type="NCBI Taxonomy" id="92644"/>
    <lineage>
        <taxon>Bacteria</taxon>
        <taxon>Bacillati</taxon>
        <taxon>Actinomycetota</taxon>
        <taxon>Actinomycetes</taxon>
        <taxon>Kitasatosporales</taxon>
        <taxon>Streptomycetaceae</taxon>
        <taxon>Streptomyces</taxon>
        <taxon>Streptomyces violaceusniger group</taxon>
    </lineage>
</organism>
<comment type="caution">
    <text evidence="1">The sequence shown here is derived from an EMBL/GenBank/DDBJ whole genome shotgun (WGS) entry which is preliminary data.</text>
</comment>
<sequence length="49" mass="5215">MNTETTSAGAGRLIEPRAHALSARLAMPAEEEANALRRLIPNGMSIDPI</sequence>
<dbReference type="EMBL" id="LJIW01000002">
    <property type="protein sequence ID" value="PNG93496.1"/>
    <property type="molecule type" value="Genomic_DNA"/>
</dbReference>
<protein>
    <submittedName>
        <fullName evidence="1">Uncharacterized protein</fullName>
    </submittedName>
</protein>
<gene>
    <name evidence="1" type="ORF">SMF913_28961</name>
</gene>
<accession>A0A2J7YZN7</accession>
<dbReference type="Proteomes" id="UP000236520">
    <property type="component" value="Unassembled WGS sequence"/>
</dbReference>
<keyword evidence="2" id="KW-1185">Reference proteome</keyword>
<evidence type="ECO:0000313" key="2">
    <source>
        <dbReference type="Proteomes" id="UP000236520"/>
    </source>
</evidence>
<dbReference type="AlphaFoldDB" id="A0A2J7YZN7"/>
<reference evidence="1 2" key="1">
    <citation type="submission" date="2015-09" db="EMBL/GenBank/DDBJ databases">
        <title>Genome sequence, genome mining and natural product profiling of a biocontrol bacterium Streptomyces malaysiensis F913.</title>
        <authorList>
            <person name="Xu Y."/>
            <person name="Wei J."/>
            <person name="Xie J."/>
            <person name="Li T."/>
            <person name="Zhou Z."/>
        </authorList>
    </citation>
    <scope>NUCLEOTIDE SEQUENCE [LARGE SCALE GENOMIC DNA]</scope>
    <source>
        <strain evidence="1 2">F913</strain>
    </source>
</reference>
<proteinExistence type="predicted"/>
<name>A0A2J7YZN7_STRMQ</name>